<dbReference type="PANTHER" id="PTHR20908:SF1">
    <property type="entry name" value="LD15586P"/>
    <property type="match status" value="1"/>
</dbReference>
<dbReference type="InterPro" id="IPR029058">
    <property type="entry name" value="AB_hydrolase_fold"/>
</dbReference>
<proteinExistence type="predicted"/>
<dbReference type="Gene3D" id="3.40.50.1820">
    <property type="entry name" value="alpha/beta hydrolase"/>
    <property type="match status" value="1"/>
</dbReference>
<dbReference type="InterPro" id="IPR008547">
    <property type="entry name" value="DUF829_TMEM53"/>
</dbReference>
<gene>
    <name evidence="1" type="ORF">AAG570_012897</name>
</gene>
<evidence type="ECO:0000313" key="2">
    <source>
        <dbReference type="Proteomes" id="UP001558652"/>
    </source>
</evidence>
<accession>A0ABD0Z1F0</accession>
<dbReference type="EMBL" id="JBFDAA010000008">
    <property type="protein sequence ID" value="KAL1129953.1"/>
    <property type="molecule type" value="Genomic_DNA"/>
</dbReference>
<name>A0ABD0Z1F0_9HEMI</name>
<comment type="caution">
    <text evidence="1">The sequence shown here is derived from an EMBL/GenBank/DDBJ whole genome shotgun (WGS) entry which is preliminary data.</text>
</comment>
<sequence length="296" mass="33982">MIPALCNFRHFSRISISKNLEFISANDVEIKSKNQNTLQLVSDVPRPVVLILAWMLAERKHLQKYSDIYLKRGYDVLTVNVTPWQLIWPLKGVQLVAGEVLNFLSENKEISPLLLHGFSVGGYVWGEVLVKMNQDLPRFKPIIDKIVGQIWDSAADITELEKGLPLAMFPKNAILRTTLEKYIGYHLRTFYDTATRHYVRASQMYHTTPVRAPALILVCKTDPVGSITSNLKAKESWDSMGMKTYMKCWEESKHVSHLLLHRNEYLETLNSFLTSLDVAMCNDGEKKKQKLQINLF</sequence>
<dbReference type="SUPFAM" id="SSF53474">
    <property type="entry name" value="alpha/beta-Hydrolases"/>
    <property type="match status" value="1"/>
</dbReference>
<reference evidence="1 2" key="1">
    <citation type="submission" date="2024-07" db="EMBL/GenBank/DDBJ databases">
        <title>Chromosome-level genome assembly of the water stick insect Ranatra chinensis (Heteroptera: Nepidae).</title>
        <authorList>
            <person name="Liu X."/>
        </authorList>
    </citation>
    <scope>NUCLEOTIDE SEQUENCE [LARGE SCALE GENOMIC DNA]</scope>
    <source>
        <strain evidence="1">Cailab_2021Rc</strain>
        <tissue evidence="1">Muscle</tissue>
    </source>
</reference>
<evidence type="ECO:0008006" key="3">
    <source>
        <dbReference type="Google" id="ProtNLM"/>
    </source>
</evidence>
<dbReference type="Proteomes" id="UP001558652">
    <property type="component" value="Unassembled WGS sequence"/>
</dbReference>
<dbReference type="PANTHER" id="PTHR20908">
    <property type="entry name" value="LD15586P"/>
    <property type="match status" value="1"/>
</dbReference>
<dbReference type="AlphaFoldDB" id="A0ABD0Z1F0"/>
<evidence type="ECO:0000313" key="1">
    <source>
        <dbReference type="EMBL" id="KAL1129953.1"/>
    </source>
</evidence>
<keyword evidence="2" id="KW-1185">Reference proteome</keyword>
<dbReference type="Pfam" id="PF05705">
    <property type="entry name" value="DUF829"/>
    <property type="match status" value="1"/>
</dbReference>
<protein>
    <recommendedName>
        <fullName evidence="3">Transmembrane protein 53</fullName>
    </recommendedName>
</protein>
<organism evidence="1 2">
    <name type="scientific">Ranatra chinensis</name>
    <dbReference type="NCBI Taxonomy" id="642074"/>
    <lineage>
        <taxon>Eukaryota</taxon>
        <taxon>Metazoa</taxon>
        <taxon>Ecdysozoa</taxon>
        <taxon>Arthropoda</taxon>
        <taxon>Hexapoda</taxon>
        <taxon>Insecta</taxon>
        <taxon>Pterygota</taxon>
        <taxon>Neoptera</taxon>
        <taxon>Paraneoptera</taxon>
        <taxon>Hemiptera</taxon>
        <taxon>Heteroptera</taxon>
        <taxon>Panheteroptera</taxon>
        <taxon>Nepomorpha</taxon>
        <taxon>Nepidae</taxon>
        <taxon>Ranatrinae</taxon>
        <taxon>Ranatra</taxon>
    </lineage>
</organism>